<dbReference type="Gene3D" id="3.50.50.60">
    <property type="entry name" value="FAD/NAD(P)-binding domain"/>
    <property type="match status" value="1"/>
</dbReference>
<evidence type="ECO:0000313" key="1">
    <source>
        <dbReference type="EMBL" id="WNO52356.1"/>
    </source>
</evidence>
<name>A0ABZ0B4P1_9SPHN</name>
<proteinExistence type="predicted"/>
<dbReference type="EMBL" id="CP135076">
    <property type="protein sequence ID" value="WNO52356.1"/>
    <property type="molecule type" value="Genomic_DNA"/>
</dbReference>
<gene>
    <name evidence="1" type="ORF">RPR59_07650</name>
</gene>
<dbReference type="RefSeq" id="WP_313912717.1">
    <property type="nucleotide sequence ID" value="NZ_CP135076.1"/>
</dbReference>
<accession>A0ABZ0B4P1</accession>
<dbReference type="InterPro" id="IPR036188">
    <property type="entry name" value="FAD/NAD-bd_sf"/>
</dbReference>
<dbReference type="PIRSF" id="PIRSF011396">
    <property type="entry name" value="Trp_halogenase"/>
    <property type="match status" value="1"/>
</dbReference>
<sequence>MNGGADQRLRDVVIVGGGTAGWMAAAAYGRFLNNGHTRVTLIESDAIGTVGVGEATIPTILGFNQMLGIDEAAFLRATGGTFKLGIEFSDWGAVGDRYLHPFSSYGQPLQGVQFHHIREKLARLGRAGPLEEYSLCAAAAARGRFAHRAGDSRSPFSRPVYAYHFDAGHYARFLRDYAERLGVQRIEGRIEEVEQDGQSGFVTAVRLSDDRRVAGDLFLDCSGFRALLLGRTLGVGFEDWSHWLPCNRAVAVPSEATARPRPYTQAFARPAGWQWRIPLQHRTGNGHVYCDAYMTPDEAEATLLETLETKATAPPRHLAFTAGRRERFWEKNVVAIGLSSGFLEPLESTSIHLIQTGISKLMALMPDRRFAAIERDTYNRLMRRTVDGVRDFIILHYAATQRDDTPFWNRLRTMELPDSLAEKIALFRDKGRFFRYDDELFDLSNWVAVMVGQNWTPQGYDPITDALDEDRLAAALEQMRRIIRDNAAQMPLHGDYVRDFCAAGR</sequence>
<dbReference type="InterPro" id="IPR050816">
    <property type="entry name" value="Flavin-dep_Halogenase_NPB"/>
</dbReference>
<dbReference type="PANTHER" id="PTHR43747">
    <property type="entry name" value="FAD-BINDING PROTEIN"/>
    <property type="match status" value="1"/>
</dbReference>
<evidence type="ECO:0000313" key="2">
    <source>
        <dbReference type="Proteomes" id="UP001302249"/>
    </source>
</evidence>
<dbReference type="InterPro" id="IPR006905">
    <property type="entry name" value="Flavin_halogenase"/>
</dbReference>
<keyword evidence="2" id="KW-1185">Reference proteome</keyword>
<dbReference type="Proteomes" id="UP001302249">
    <property type="component" value="Chromosome"/>
</dbReference>
<dbReference type="Pfam" id="PF04820">
    <property type="entry name" value="Trp_halogenase"/>
    <property type="match status" value="1"/>
</dbReference>
<organism evidence="1 2">
    <name type="scientific">Stakelama saccharophila</name>
    <dbReference type="NCBI Taxonomy" id="3075605"/>
    <lineage>
        <taxon>Bacteria</taxon>
        <taxon>Pseudomonadati</taxon>
        <taxon>Pseudomonadota</taxon>
        <taxon>Alphaproteobacteria</taxon>
        <taxon>Sphingomonadales</taxon>
        <taxon>Sphingomonadaceae</taxon>
        <taxon>Stakelama</taxon>
    </lineage>
</organism>
<protein>
    <submittedName>
        <fullName evidence="1">Tryptophan halogenase family protein</fullName>
    </submittedName>
</protein>
<dbReference type="InterPro" id="IPR033856">
    <property type="entry name" value="Trp_halogen"/>
</dbReference>
<reference evidence="1 2" key="1">
    <citation type="submission" date="2023-09" db="EMBL/GenBank/DDBJ databases">
        <authorList>
            <person name="Rey-Velasco X."/>
        </authorList>
    </citation>
    <scope>NUCLEOTIDE SEQUENCE [LARGE SCALE GENOMIC DNA]</scope>
    <source>
        <strain evidence="1 2">W311</strain>
    </source>
</reference>
<dbReference type="PANTHER" id="PTHR43747:SF4">
    <property type="entry name" value="FLAVIN-DEPENDENT TRYPTOPHAN HALOGENASE"/>
    <property type="match status" value="1"/>
</dbReference>
<dbReference type="SUPFAM" id="SSF51905">
    <property type="entry name" value="FAD/NAD(P)-binding domain"/>
    <property type="match status" value="1"/>
</dbReference>